<evidence type="ECO:0000313" key="2">
    <source>
        <dbReference type="EMBL" id="ENO17002.1"/>
    </source>
</evidence>
<dbReference type="Pfam" id="PF01425">
    <property type="entry name" value="Amidase"/>
    <property type="match status" value="1"/>
</dbReference>
<evidence type="ECO:0000259" key="1">
    <source>
        <dbReference type="Pfam" id="PF01425"/>
    </source>
</evidence>
<dbReference type="eggNOG" id="COG0154">
    <property type="taxonomic scope" value="Bacteria"/>
</dbReference>
<keyword evidence="3" id="KW-1185">Reference proteome</keyword>
<dbReference type="RefSeq" id="WP_004582775.1">
    <property type="nucleotide sequence ID" value="NZ_AP028878.1"/>
</dbReference>
<dbReference type="Proteomes" id="UP000013165">
    <property type="component" value="Unassembled WGS sequence"/>
</dbReference>
<feature type="domain" description="Amidase" evidence="1">
    <location>
        <begin position="26"/>
        <end position="469"/>
    </location>
</feature>
<proteinExistence type="predicted"/>
<dbReference type="InterPro" id="IPR052739">
    <property type="entry name" value="FAAH2"/>
</dbReference>
<dbReference type="GO" id="GO:0004040">
    <property type="term" value="F:amidase activity"/>
    <property type="evidence" value="ECO:0007669"/>
    <property type="project" value="UniProtKB-EC"/>
</dbReference>
<keyword evidence="2" id="KW-0378">Hydrolase</keyword>
<accession>N6X0N6</accession>
<dbReference type="GO" id="GO:0012505">
    <property type="term" value="C:endomembrane system"/>
    <property type="evidence" value="ECO:0007669"/>
    <property type="project" value="TreeGrafter"/>
</dbReference>
<dbReference type="PANTHER" id="PTHR43372">
    <property type="entry name" value="FATTY-ACID AMIDE HYDROLASE"/>
    <property type="match status" value="1"/>
</dbReference>
<dbReference type="PANTHER" id="PTHR43372:SF4">
    <property type="entry name" value="FATTY-ACID AMIDE HYDROLASE 2"/>
    <property type="match status" value="1"/>
</dbReference>
<sequence>MSEIHYRSAGELIDELKTGRLSSVALTQALIDRIKTLNPHINAVVTLAENEALKQAAEADARRDRGETLGPLHGLPMTLKDTWEVAGLHCVAGAPAMKDYIPQRHADMVERLVNAGAIVLGKTNTPLYAMDIQSFNRVFGTTSNPYNRDHTPGGSSGGAAAALAAGLTPLEVGSDLAGSIRTPAHFCGIFGHKPTRDLVSMRGHIPGPPGTESQPDLVEGGPMARTAGDLERLLKVIAGPRPIEARNWALNLEAPRIESLEQARIGLWLEDTLCPVDNTLTTAYRHLAQALENEGALVAQPEHKLLDLKQILPAYYNLMGTLVSASLRPPQRRQLAWVSRLEPVLRRFTPMTACIGEYSRGVNQPAHRLAIWRETREKMRVQIDALFQEYDVLLTPITPTTAIQHDHEGQAFSRRITVNGQQRPYLDQFCWIALATLLGLPATSVPVGLTNDGLPFNIQVIGAPGADLTTIRFAELMEKAGLAGFRKPEGY</sequence>
<comment type="caution">
    <text evidence="2">The sequence shown here is derived from an EMBL/GenBank/DDBJ whole genome shotgun (WGS) entry which is preliminary data.</text>
</comment>
<evidence type="ECO:0000313" key="3">
    <source>
        <dbReference type="Proteomes" id="UP000013165"/>
    </source>
</evidence>
<dbReference type="PIRSF" id="PIRSF001221">
    <property type="entry name" value="Amidase_fungi"/>
    <property type="match status" value="1"/>
</dbReference>
<dbReference type="AlphaFoldDB" id="N6X0N6"/>
<reference evidence="2 3" key="1">
    <citation type="journal article" date="2013" name="Genome Announc.">
        <title>Genome Sequence of the Polycyclic Aromatic Hydrocarbon-Degrading Bacterium Strain Marinobacter nanhaiticus D15-8WT.</title>
        <authorList>
            <person name="Cui Z."/>
            <person name="Gao W."/>
            <person name="Li Q."/>
            <person name="Xu G."/>
            <person name="Zheng L."/>
        </authorList>
    </citation>
    <scope>NUCLEOTIDE SEQUENCE [LARGE SCALE GENOMIC DNA]</scope>
    <source>
        <strain evidence="2 3">D15-8W</strain>
    </source>
</reference>
<dbReference type="OrthoDB" id="9811471at2"/>
<dbReference type="NCBIfam" id="NF004816">
    <property type="entry name" value="PRK06170.1"/>
    <property type="match status" value="1"/>
</dbReference>
<gene>
    <name evidence="2" type="ORF">J057_01144</name>
</gene>
<dbReference type="EMBL" id="APLQ01000007">
    <property type="protein sequence ID" value="ENO17002.1"/>
    <property type="molecule type" value="Genomic_DNA"/>
</dbReference>
<protein>
    <submittedName>
        <fullName evidence="2">Amidase</fullName>
        <ecNumber evidence="2">3.5.1.4</ecNumber>
    </submittedName>
</protein>
<dbReference type="Gene3D" id="3.90.1300.10">
    <property type="entry name" value="Amidase signature (AS) domain"/>
    <property type="match status" value="1"/>
</dbReference>
<dbReference type="HOGENOM" id="CLU_009600_0_3_6"/>
<dbReference type="STRING" id="626887.J057_01144"/>
<dbReference type="EC" id="3.5.1.4" evidence="2"/>
<dbReference type="InterPro" id="IPR023631">
    <property type="entry name" value="Amidase_dom"/>
</dbReference>
<name>N6X0N6_9GAMM</name>
<dbReference type="PATRIC" id="fig|626887.3.peg.209"/>
<organism evidence="2 3">
    <name type="scientific">Marinobacter nanhaiticus D15-8W</name>
    <dbReference type="NCBI Taxonomy" id="626887"/>
    <lineage>
        <taxon>Bacteria</taxon>
        <taxon>Pseudomonadati</taxon>
        <taxon>Pseudomonadota</taxon>
        <taxon>Gammaproteobacteria</taxon>
        <taxon>Pseudomonadales</taxon>
        <taxon>Marinobacteraceae</taxon>
        <taxon>Marinobacter</taxon>
    </lineage>
</organism>
<dbReference type="SUPFAM" id="SSF75304">
    <property type="entry name" value="Amidase signature (AS) enzymes"/>
    <property type="match status" value="1"/>
</dbReference>
<dbReference type="InterPro" id="IPR036928">
    <property type="entry name" value="AS_sf"/>
</dbReference>